<dbReference type="GO" id="GO:0005743">
    <property type="term" value="C:mitochondrial inner membrane"/>
    <property type="evidence" value="ECO:0007669"/>
    <property type="project" value="UniProtKB-SubCell"/>
</dbReference>
<evidence type="ECO:0000313" key="9">
    <source>
        <dbReference type="EMBL" id="EGD80696.1"/>
    </source>
</evidence>
<evidence type="ECO:0000256" key="3">
    <source>
        <dbReference type="ARBA" id="ARBA00022448"/>
    </source>
</evidence>
<organism evidence="10">
    <name type="scientific">Salpingoeca rosetta (strain ATCC 50818 / BSB-021)</name>
    <dbReference type="NCBI Taxonomy" id="946362"/>
    <lineage>
        <taxon>Eukaryota</taxon>
        <taxon>Choanoflagellata</taxon>
        <taxon>Craspedida</taxon>
        <taxon>Salpingoecidae</taxon>
        <taxon>Salpingoeca</taxon>
    </lineage>
</organism>
<dbReference type="InterPro" id="IPR039993">
    <property type="entry name" value="NDUFB10"/>
</dbReference>
<dbReference type="RefSeq" id="XP_004997257.1">
    <property type="nucleotide sequence ID" value="XM_004997200.1"/>
</dbReference>
<dbReference type="Pfam" id="PF10249">
    <property type="entry name" value="NDUFB10"/>
    <property type="match status" value="1"/>
</dbReference>
<evidence type="ECO:0000256" key="8">
    <source>
        <dbReference type="ARBA" id="ARBA00023136"/>
    </source>
</evidence>
<keyword evidence="8" id="KW-0472">Membrane</keyword>
<dbReference type="PANTHER" id="PTHR13094:SF1">
    <property type="entry name" value="NADH DEHYDROGENASE [UBIQUINONE] 1 BETA SUBCOMPLEX SUBUNIT 10"/>
    <property type="match status" value="1"/>
</dbReference>
<evidence type="ECO:0000256" key="2">
    <source>
        <dbReference type="ARBA" id="ARBA00008317"/>
    </source>
</evidence>
<evidence type="ECO:0008006" key="11">
    <source>
        <dbReference type="Google" id="ProtNLM"/>
    </source>
</evidence>
<evidence type="ECO:0000256" key="7">
    <source>
        <dbReference type="ARBA" id="ARBA00023128"/>
    </source>
</evidence>
<reference evidence="9" key="1">
    <citation type="submission" date="2009-08" db="EMBL/GenBank/DDBJ databases">
        <title>Annotation of Salpingoeca rosetta.</title>
        <authorList>
            <consortium name="The Broad Institute Genome Sequencing Platform"/>
            <person name="Russ C."/>
            <person name="Cuomo C."/>
            <person name="Burger G."/>
            <person name="Gray M.W."/>
            <person name="Holland P.W.H."/>
            <person name="King N."/>
            <person name="Lang F.B.F."/>
            <person name="Roger A.J."/>
            <person name="Ruiz-Trillo I."/>
            <person name="Young S.K."/>
            <person name="Zeng Q."/>
            <person name="Gargeya S."/>
            <person name="Alvarado L."/>
            <person name="Berlin A."/>
            <person name="Chapman S.B."/>
            <person name="Chen Z."/>
            <person name="Freedman E."/>
            <person name="Gellesch M."/>
            <person name="Goldberg J."/>
            <person name="Griggs A."/>
            <person name="Gujja S."/>
            <person name="Heilman E."/>
            <person name="Heiman D."/>
            <person name="Howarth C."/>
            <person name="Mehta T."/>
            <person name="Neiman D."/>
            <person name="Pearson M."/>
            <person name="Roberts A."/>
            <person name="Saif S."/>
            <person name="Shea T."/>
            <person name="Shenoy N."/>
            <person name="Sisk P."/>
            <person name="Stolte C."/>
            <person name="Sykes S."/>
            <person name="White J."/>
            <person name="Yandava C."/>
            <person name="Haas B."/>
            <person name="Nusbaum C."/>
            <person name="Birren B."/>
        </authorList>
    </citation>
    <scope>NUCLEOTIDE SEQUENCE [LARGE SCALE GENOMIC DNA]</scope>
    <source>
        <strain evidence="9">ATCC 50818</strain>
    </source>
</reference>
<keyword evidence="10" id="KW-1185">Reference proteome</keyword>
<proteinExistence type="inferred from homology"/>
<accession>F2TZW8</accession>
<name>F2TZW8_SALR5</name>
<protein>
    <recommendedName>
        <fullName evidence="11">NADH-ubiquinone oxidoreductase 12 kDa subunit</fullName>
    </recommendedName>
</protein>
<keyword evidence="6" id="KW-0249">Electron transport</keyword>
<dbReference type="InParanoid" id="F2TZW8"/>
<comment type="similarity">
    <text evidence="2">Belongs to the complex I NDUFB10 subunit family.</text>
</comment>
<sequence length="76" mass="8600">MSGGGFPEDKQPGELFKARGQEAAQRLIGVEKLKILRERVRKCHREEGVNHFENCAEPVDAYLKALEAHKQQKNAL</sequence>
<dbReference type="InterPro" id="IPR019377">
    <property type="entry name" value="NADH_UbQ_OxRdtase_su10"/>
</dbReference>
<evidence type="ECO:0000313" key="10">
    <source>
        <dbReference type="Proteomes" id="UP000007799"/>
    </source>
</evidence>
<dbReference type="AlphaFoldDB" id="F2TZW8"/>
<gene>
    <name evidence="9" type="ORF">PTSG_01286</name>
</gene>
<keyword evidence="4" id="KW-0679">Respiratory chain</keyword>
<keyword evidence="3" id="KW-0813">Transport</keyword>
<dbReference type="STRING" id="946362.F2TZW8"/>
<keyword evidence="5" id="KW-0999">Mitochondrion inner membrane</keyword>
<dbReference type="Proteomes" id="UP000007799">
    <property type="component" value="Unassembled WGS sequence"/>
</dbReference>
<evidence type="ECO:0000256" key="5">
    <source>
        <dbReference type="ARBA" id="ARBA00022792"/>
    </source>
</evidence>
<dbReference type="PANTHER" id="PTHR13094">
    <property type="entry name" value="NADH-UBIQUINONE OXIDOREDUCTASE PDSW SUBUNIT"/>
    <property type="match status" value="1"/>
</dbReference>
<dbReference type="GeneID" id="16077852"/>
<dbReference type="EMBL" id="GL832958">
    <property type="protein sequence ID" value="EGD80696.1"/>
    <property type="molecule type" value="Genomic_DNA"/>
</dbReference>
<evidence type="ECO:0000256" key="1">
    <source>
        <dbReference type="ARBA" id="ARBA00004443"/>
    </source>
</evidence>
<evidence type="ECO:0000256" key="4">
    <source>
        <dbReference type="ARBA" id="ARBA00022660"/>
    </source>
</evidence>
<comment type="subcellular location">
    <subcellularLocation>
        <location evidence="1">Mitochondrion inner membrane</location>
        <topology evidence="1">Peripheral membrane protein</topology>
        <orientation evidence="1">Matrix side</orientation>
    </subcellularLocation>
</comment>
<dbReference type="GO" id="GO:0045271">
    <property type="term" value="C:respiratory chain complex I"/>
    <property type="evidence" value="ECO:0007669"/>
    <property type="project" value="UniProtKB-ARBA"/>
</dbReference>
<evidence type="ECO:0000256" key="6">
    <source>
        <dbReference type="ARBA" id="ARBA00022982"/>
    </source>
</evidence>
<dbReference type="OrthoDB" id="10252718at2759"/>
<keyword evidence="7" id="KW-0496">Mitochondrion</keyword>
<dbReference type="KEGG" id="sre:PTSG_01286"/>